<dbReference type="AlphaFoldDB" id="A0A1Y2PFD4"/>
<sequence>MIDLSDIPLFLYFQFASAFLALWFFKRNSFFGKALAVLLCITFLVECLGTYFSVHKQYNFSLYHGYTLVEFSLILILYRGIIKEKKYLTVSYVILMFFLVFWVLTFFNKKYLFTTMVIGAFNVGILIFLYLRELLLSDKLINFKKLLPFWVSVGFIVFYLPSIPFFSFWNFMKDRSLVPILESLIILMNIIISFGLIWSNKKAEY</sequence>
<dbReference type="EMBL" id="LAPZ01000002">
    <property type="protein sequence ID" value="OSY88731.1"/>
    <property type="molecule type" value="Genomic_DNA"/>
</dbReference>
<keyword evidence="1" id="KW-0472">Membrane</keyword>
<name>A0A1Y2PFD4_9FLAO</name>
<feature type="transmembrane region" description="Helical" evidence="1">
    <location>
        <begin position="34"/>
        <end position="54"/>
    </location>
</feature>
<accession>A0A1Y2PFD4</accession>
<feature type="transmembrane region" description="Helical" evidence="1">
    <location>
        <begin position="177"/>
        <end position="198"/>
    </location>
</feature>
<dbReference type="STRING" id="1635173.WH52_03390"/>
<feature type="transmembrane region" description="Helical" evidence="1">
    <location>
        <begin position="113"/>
        <end position="135"/>
    </location>
</feature>
<evidence type="ECO:0000313" key="2">
    <source>
        <dbReference type="EMBL" id="OSY88731.1"/>
    </source>
</evidence>
<feature type="transmembrane region" description="Helical" evidence="1">
    <location>
        <begin position="90"/>
        <end position="107"/>
    </location>
</feature>
<protein>
    <submittedName>
        <fullName evidence="2">Uncharacterized protein</fullName>
    </submittedName>
</protein>
<reference evidence="2 3" key="1">
    <citation type="submission" date="2015-03" db="EMBL/GenBank/DDBJ databases">
        <title>Genome sequence of Tenacibaculum sp. S2-2, isolated from intestinal microbiota of sea cucumber, Apostichopus japonicas.</title>
        <authorList>
            <person name="Shao Z."/>
            <person name="Wang L."/>
            <person name="Li X."/>
        </authorList>
    </citation>
    <scope>NUCLEOTIDE SEQUENCE [LARGE SCALE GENOMIC DNA]</scope>
    <source>
        <strain evidence="2 3">S2-2</strain>
    </source>
</reference>
<evidence type="ECO:0000313" key="3">
    <source>
        <dbReference type="Proteomes" id="UP000194221"/>
    </source>
</evidence>
<feature type="transmembrane region" description="Helical" evidence="1">
    <location>
        <begin position="6"/>
        <end position="25"/>
    </location>
</feature>
<gene>
    <name evidence="2" type="ORF">WH52_03390</name>
</gene>
<dbReference type="InParanoid" id="A0A1Y2PFD4"/>
<keyword evidence="3" id="KW-1185">Reference proteome</keyword>
<feature type="transmembrane region" description="Helical" evidence="1">
    <location>
        <begin position="60"/>
        <end position="78"/>
    </location>
</feature>
<dbReference type="Proteomes" id="UP000194221">
    <property type="component" value="Unassembled WGS sequence"/>
</dbReference>
<keyword evidence="1" id="KW-0812">Transmembrane</keyword>
<comment type="caution">
    <text evidence="2">The sequence shown here is derived from an EMBL/GenBank/DDBJ whole genome shotgun (WGS) entry which is preliminary data.</text>
</comment>
<evidence type="ECO:0000256" key="1">
    <source>
        <dbReference type="SAM" id="Phobius"/>
    </source>
</evidence>
<dbReference type="RefSeq" id="WP_086029533.1">
    <property type="nucleotide sequence ID" value="NZ_LAPZ01000002.1"/>
</dbReference>
<proteinExistence type="predicted"/>
<feature type="transmembrane region" description="Helical" evidence="1">
    <location>
        <begin position="147"/>
        <end position="171"/>
    </location>
</feature>
<organism evidence="2 3">
    <name type="scientific">Tenacibaculum holothuriorum</name>
    <dbReference type="NCBI Taxonomy" id="1635173"/>
    <lineage>
        <taxon>Bacteria</taxon>
        <taxon>Pseudomonadati</taxon>
        <taxon>Bacteroidota</taxon>
        <taxon>Flavobacteriia</taxon>
        <taxon>Flavobacteriales</taxon>
        <taxon>Flavobacteriaceae</taxon>
        <taxon>Tenacibaculum</taxon>
    </lineage>
</organism>
<keyword evidence="1" id="KW-1133">Transmembrane helix</keyword>